<feature type="domain" description="RagB/SusD" evidence="6">
    <location>
        <begin position="338"/>
        <end position="487"/>
    </location>
</feature>
<dbReference type="SUPFAM" id="SSF48452">
    <property type="entry name" value="TPR-like"/>
    <property type="match status" value="1"/>
</dbReference>
<comment type="subcellular location">
    <subcellularLocation>
        <location evidence="1">Cell outer membrane</location>
    </subcellularLocation>
</comment>
<evidence type="ECO:0000256" key="4">
    <source>
        <dbReference type="ARBA" id="ARBA00023136"/>
    </source>
</evidence>
<dbReference type="Pfam" id="PF14322">
    <property type="entry name" value="SusD-like_3"/>
    <property type="match status" value="1"/>
</dbReference>
<evidence type="ECO:0000256" key="3">
    <source>
        <dbReference type="ARBA" id="ARBA00022729"/>
    </source>
</evidence>
<organism evidence="8 9">
    <name type="scientific">Pedobacter psychroterrae</name>
    <dbReference type="NCBI Taxonomy" id="2530453"/>
    <lineage>
        <taxon>Bacteria</taxon>
        <taxon>Pseudomonadati</taxon>
        <taxon>Bacteroidota</taxon>
        <taxon>Sphingobacteriia</taxon>
        <taxon>Sphingobacteriales</taxon>
        <taxon>Sphingobacteriaceae</taxon>
        <taxon>Pedobacter</taxon>
    </lineage>
</organism>
<accession>A0A4R0NVT3</accession>
<feature type="domain" description="SusD-like N-terminal" evidence="7">
    <location>
        <begin position="84"/>
        <end position="213"/>
    </location>
</feature>
<keyword evidence="3" id="KW-0732">Signal</keyword>
<dbReference type="InterPro" id="IPR011990">
    <property type="entry name" value="TPR-like_helical_dom_sf"/>
</dbReference>
<evidence type="ECO:0000259" key="6">
    <source>
        <dbReference type="Pfam" id="PF07980"/>
    </source>
</evidence>
<evidence type="ECO:0000259" key="7">
    <source>
        <dbReference type="Pfam" id="PF14322"/>
    </source>
</evidence>
<sequence length="488" mass="53990">MKIKIFAVAALVITISGCKKSFLEIPAQTALSTPLYFKTQDDFQQAINGAYAPLRGAYNGTNGAWAMGELRSDNTTYKYNPNDRGTIAPEYVADFLDDNTNGVVANKYFSDYQIIARTNQILSLIDGVDFNAEIKNNIKGQAFFLRAFAYFDLVQYFGSVPLHLKPATTLNETALPLSSVEELYKQIIADAEQAASLLPDKATQQAGRVTTGSAKTLLGNVFIVLKRWAEAEATLKSITGYSLMGNYADIYALANKNNSESIFEIQYKQGTEGLQSSFFYTFLVQPITRAEITVVTGIPENDRTIEGYNIPTPDIITAYEPDDERKNASIGTITAGGVDYPFIKKYLHTHALSGNTDDNWPVYRYAEVLLFLAEALNEQGKTSEAASYLNQVRLRADLLPTTAASQTDMQGAIIRERRVELAFENKRWLDLVHFGIADPVMKAYGTKIKANPQAYYFPSGITPSPSSYSNIRILFPIPASEVALNPNF</sequence>
<evidence type="ECO:0000313" key="8">
    <source>
        <dbReference type="EMBL" id="TCD03154.1"/>
    </source>
</evidence>
<keyword evidence="9" id="KW-1185">Reference proteome</keyword>
<proteinExistence type="inferred from homology"/>
<dbReference type="RefSeq" id="WP_131593487.1">
    <property type="nucleotide sequence ID" value="NZ_SJSL01000001.1"/>
</dbReference>
<gene>
    <name evidence="8" type="ORF">EZ437_04040</name>
</gene>
<comment type="similarity">
    <text evidence="2">Belongs to the SusD family.</text>
</comment>
<keyword evidence="4" id="KW-0472">Membrane</keyword>
<evidence type="ECO:0000313" key="9">
    <source>
        <dbReference type="Proteomes" id="UP000293347"/>
    </source>
</evidence>
<protein>
    <submittedName>
        <fullName evidence="8">RagB/SusD family nutrient uptake outer membrane protein</fullName>
    </submittedName>
</protein>
<dbReference type="Proteomes" id="UP000293347">
    <property type="component" value="Unassembled WGS sequence"/>
</dbReference>
<reference evidence="8 9" key="1">
    <citation type="submission" date="2019-02" db="EMBL/GenBank/DDBJ databases">
        <title>Pedobacter sp. RP-1-14 sp. nov., isolated from Arctic soil.</title>
        <authorList>
            <person name="Dahal R.H."/>
        </authorList>
    </citation>
    <scope>NUCLEOTIDE SEQUENCE [LARGE SCALE GENOMIC DNA]</scope>
    <source>
        <strain evidence="8 9">RP-1-14</strain>
    </source>
</reference>
<comment type="caution">
    <text evidence="8">The sequence shown here is derived from an EMBL/GenBank/DDBJ whole genome shotgun (WGS) entry which is preliminary data.</text>
</comment>
<dbReference type="PROSITE" id="PS51257">
    <property type="entry name" value="PROKAR_LIPOPROTEIN"/>
    <property type="match status" value="1"/>
</dbReference>
<name>A0A4R0NVT3_9SPHI</name>
<dbReference type="Pfam" id="PF07980">
    <property type="entry name" value="SusD_RagB"/>
    <property type="match status" value="1"/>
</dbReference>
<evidence type="ECO:0000256" key="5">
    <source>
        <dbReference type="ARBA" id="ARBA00023237"/>
    </source>
</evidence>
<keyword evidence="5" id="KW-0998">Cell outer membrane</keyword>
<dbReference type="OrthoDB" id="993981at2"/>
<evidence type="ECO:0000256" key="1">
    <source>
        <dbReference type="ARBA" id="ARBA00004442"/>
    </source>
</evidence>
<dbReference type="CDD" id="cd08977">
    <property type="entry name" value="SusD"/>
    <property type="match status" value="1"/>
</dbReference>
<dbReference type="AlphaFoldDB" id="A0A4R0NVT3"/>
<dbReference type="GO" id="GO:0009279">
    <property type="term" value="C:cell outer membrane"/>
    <property type="evidence" value="ECO:0007669"/>
    <property type="project" value="UniProtKB-SubCell"/>
</dbReference>
<dbReference type="InterPro" id="IPR033985">
    <property type="entry name" value="SusD-like_N"/>
</dbReference>
<dbReference type="EMBL" id="SJSL01000001">
    <property type="protein sequence ID" value="TCD03154.1"/>
    <property type="molecule type" value="Genomic_DNA"/>
</dbReference>
<evidence type="ECO:0000256" key="2">
    <source>
        <dbReference type="ARBA" id="ARBA00006275"/>
    </source>
</evidence>
<dbReference type="Gene3D" id="1.25.40.390">
    <property type="match status" value="1"/>
</dbReference>
<dbReference type="InterPro" id="IPR012944">
    <property type="entry name" value="SusD_RagB_dom"/>
</dbReference>